<comment type="caution">
    <text evidence="1">The sequence shown here is derived from an EMBL/GenBank/DDBJ whole genome shotgun (WGS) entry which is preliminary data.</text>
</comment>
<accession>A0ABD4T283</accession>
<dbReference type="InterPro" id="IPR043129">
    <property type="entry name" value="ATPase_NBD"/>
</dbReference>
<keyword evidence="2" id="KW-1185">Reference proteome</keyword>
<evidence type="ECO:0008006" key="3">
    <source>
        <dbReference type="Google" id="ProtNLM"/>
    </source>
</evidence>
<proteinExistence type="predicted"/>
<dbReference type="SUPFAM" id="SSF53067">
    <property type="entry name" value="Actin-like ATPase domain"/>
    <property type="match status" value="1"/>
</dbReference>
<evidence type="ECO:0000313" key="2">
    <source>
        <dbReference type="Proteomes" id="UP000031561"/>
    </source>
</evidence>
<dbReference type="EMBL" id="JTHE03000044">
    <property type="protein sequence ID" value="MCM1982613.1"/>
    <property type="molecule type" value="Genomic_DNA"/>
</dbReference>
<dbReference type="RefSeq" id="WP_166274484.1">
    <property type="nucleotide sequence ID" value="NZ_JTHE03000044.1"/>
</dbReference>
<dbReference type="AlphaFoldDB" id="A0ABD4T283"/>
<organism evidence="1 2">
    <name type="scientific">Lyngbya confervoides BDU141951</name>
    <dbReference type="NCBI Taxonomy" id="1574623"/>
    <lineage>
        <taxon>Bacteria</taxon>
        <taxon>Bacillati</taxon>
        <taxon>Cyanobacteriota</taxon>
        <taxon>Cyanophyceae</taxon>
        <taxon>Oscillatoriophycideae</taxon>
        <taxon>Oscillatoriales</taxon>
        <taxon>Microcoleaceae</taxon>
        <taxon>Lyngbya</taxon>
    </lineage>
</organism>
<sequence length="1076" mass="122494">MSFLILPQLKTDSDIRPSDDCGKWDVQQNGTFLNLASSLDYKAPGQSRSISAVPSMWARPLTLEMALHNPNYPIREELVEQWQGMLAAIALAEVRGFPLKAQLVELGDLAGENDFADALFELTPFALNTLYTLQGKKPWQDVYVFLWEDQPVGMSSPSTLVVPSEDGKWGDLPWWNGRTKRLTAPHPHLNETEKALFWRWLENLRLVLTQHRGAPAAINRMSELVDNFRNGLLERPPEQGLSLSDDQQFFGVALNRGTLEALNRPVKPEEQPSCVRLIPSRDRHSKALPLILIDPDIARAWNYPAQNIWIHEGKTLASLNLEDLRSGRLAWTAVRYLETPDLFLQDFKFIDLDNALPGAYLPEGAPITFNGKKVTPLLPLNPILLDYFTPEDLMQRLKLQPISGEGPMVRVTLDLPLSGVAQDESRPQNYRVVKDYPILEEHSIHEVPVLEIWPHFRATGWQDYYAFYYDAEYGEETFQVNVPGSREPHLFQEGRGLYQVSRSAEFPGYICAQDSQRQTIGLILLRTPPLVSQGGHWTVGVDFGTSFTNVYINQRGVVNPLPMENLHLKVTEVPNDTRVPVLFEYFVPEKFIPLHQPLPLSSVLTTRGKTNIPAGKERAIYDGRIYVPDLSTFQPNENWIETDLKWRNLIPNRLFLQHLALYVSAIAANQGVQSIQWSLSYPSAFSKGDCTRYAQNWQTITEELVKITGLDHQCPSLTDSDFFRTESLALAQYFADQEDHDLVRSTCIDMGGGTSDISIWEDNCLVHQCSVQLAGRDLFSQFLEMNPKFLIQLMEQESRDWQGLKEDKFNVKLDVWMRRESESWLKLKRAFVEEDEQFRGLLRLMAVGVGGLYFYVGKLLNVLHAEGKYSSNEITPVYLGGNGSRLLNWLAIGGQFDRHSEVNFLLSRMLSCGSEFTDTEELTRLSSRPKDEAACGLVLSSTRLTGLSRRTRDPVIAGEDCTVNGVPVLWKERLEFEDEVQNFEIPALVQLPQFLDEMNLALRELEVDGLTPMPQFKPRVGLEERYKELLWRATERELRSMLLNIKGESRNIRLEPPFILGLKALLRVLGKEWAGK</sequence>
<evidence type="ECO:0000313" key="1">
    <source>
        <dbReference type="EMBL" id="MCM1982613.1"/>
    </source>
</evidence>
<gene>
    <name evidence="1" type="ORF">QQ91_0007220</name>
</gene>
<protein>
    <recommendedName>
        <fullName evidence="3">Molecular chaperone</fullName>
    </recommendedName>
</protein>
<name>A0ABD4T283_9CYAN</name>
<dbReference type="Proteomes" id="UP000031561">
    <property type="component" value="Unassembled WGS sequence"/>
</dbReference>
<reference evidence="1 2" key="1">
    <citation type="journal article" date="2015" name="Genome Announc.">
        <title>Draft Genome Sequence of Filamentous Marine Cyanobacterium Lyngbya confervoides Strain BDU141951.</title>
        <authorList>
            <person name="Chandrababunaidu M.M."/>
            <person name="Sen D."/>
            <person name="Tripathy S."/>
        </authorList>
    </citation>
    <scope>NUCLEOTIDE SEQUENCE [LARGE SCALE GENOMIC DNA]</scope>
    <source>
        <strain evidence="1 2">BDU141951</strain>
    </source>
</reference>